<dbReference type="EMBL" id="JBHLYW010000009">
    <property type="protein sequence ID" value="MFC0077816.1"/>
    <property type="molecule type" value="Genomic_DNA"/>
</dbReference>
<name>A0ABV6BT71_9FLAO</name>
<gene>
    <name evidence="1" type="ORF">ACFFLS_12270</name>
</gene>
<reference evidence="1 2" key="1">
    <citation type="submission" date="2024-09" db="EMBL/GenBank/DDBJ databases">
        <authorList>
            <person name="Sun Q."/>
            <person name="Mori K."/>
        </authorList>
    </citation>
    <scope>NUCLEOTIDE SEQUENCE [LARGE SCALE GENOMIC DNA]</scope>
    <source>
        <strain evidence="1 2">CGMCC 1.12926</strain>
    </source>
</reference>
<comment type="caution">
    <text evidence="1">The sequence shown here is derived from an EMBL/GenBank/DDBJ whole genome shotgun (WGS) entry which is preliminary data.</text>
</comment>
<dbReference type="RefSeq" id="WP_379686552.1">
    <property type="nucleotide sequence ID" value="NZ_JBHLYW010000009.1"/>
</dbReference>
<evidence type="ECO:0000313" key="2">
    <source>
        <dbReference type="Proteomes" id="UP001589734"/>
    </source>
</evidence>
<organism evidence="1 2">
    <name type="scientific">Flavobacterium procerum</name>
    <dbReference type="NCBI Taxonomy" id="1455569"/>
    <lineage>
        <taxon>Bacteria</taxon>
        <taxon>Pseudomonadati</taxon>
        <taxon>Bacteroidota</taxon>
        <taxon>Flavobacteriia</taxon>
        <taxon>Flavobacteriales</taxon>
        <taxon>Flavobacteriaceae</taxon>
        <taxon>Flavobacterium</taxon>
    </lineage>
</organism>
<proteinExistence type="predicted"/>
<sequence>MDKKLIIEEFDKRISFNQEDLKLLKGLLELIEYLNANNESELIIEKKELLKKFSEESLNGHFDKIISICSLTKISKIELYIISKHFFLSKYSWEKLYFLRVAILNIYETINTYNKYSKKLKEISENKPHLPLTFAELGTKLRQFKKQNNFDTKMGNVRNTTIGHISMDYNKYYTDVKSIDSKEILEMIYKFISILDEIYDYSILCLLNKPMDDKIEINEVYYKIRQLIEESIC</sequence>
<keyword evidence="2" id="KW-1185">Reference proteome</keyword>
<evidence type="ECO:0008006" key="3">
    <source>
        <dbReference type="Google" id="ProtNLM"/>
    </source>
</evidence>
<evidence type="ECO:0000313" key="1">
    <source>
        <dbReference type="EMBL" id="MFC0077816.1"/>
    </source>
</evidence>
<protein>
    <recommendedName>
        <fullName evidence="3">HEPN AbiU2-like domain-containing protein</fullName>
    </recommendedName>
</protein>
<accession>A0ABV6BT71</accession>
<dbReference type="Proteomes" id="UP001589734">
    <property type="component" value="Unassembled WGS sequence"/>
</dbReference>